<dbReference type="InterPro" id="IPR029063">
    <property type="entry name" value="SAM-dependent_MTases_sf"/>
</dbReference>
<protein>
    <submittedName>
        <fullName evidence="2">Unannotated protein</fullName>
    </submittedName>
</protein>
<evidence type="ECO:0000259" key="1">
    <source>
        <dbReference type="Pfam" id="PF05050"/>
    </source>
</evidence>
<dbReference type="PANTHER" id="PTHR34203">
    <property type="entry name" value="METHYLTRANSFERASE, FKBM FAMILY PROTEIN"/>
    <property type="match status" value="1"/>
</dbReference>
<organism evidence="2">
    <name type="scientific">freshwater metagenome</name>
    <dbReference type="NCBI Taxonomy" id="449393"/>
    <lineage>
        <taxon>unclassified sequences</taxon>
        <taxon>metagenomes</taxon>
        <taxon>ecological metagenomes</taxon>
    </lineage>
</organism>
<dbReference type="SUPFAM" id="SSF53335">
    <property type="entry name" value="S-adenosyl-L-methionine-dependent methyltransferases"/>
    <property type="match status" value="1"/>
</dbReference>
<proteinExistence type="predicted"/>
<dbReference type="InterPro" id="IPR052514">
    <property type="entry name" value="SAM-dependent_MTase"/>
</dbReference>
<dbReference type="AlphaFoldDB" id="A0A6J6MR14"/>
<dbReference type="NCBIfam" id="TIGR01444">
    <property type="entry name" value="fkbM_fam"/>
    <property type="match status" value="1"/>
</dbReference>
<reference evidence="2" key="1">
    <citation type="submission" date="2020-05" db="EMBL/GenBank/DDBJ databases">
        <authorList>
            <person name="Chiriac C."/>
            <person name="Salcher M."/>
            <person name="Ghai R."/>
            <person name="Kavagutti S V."/>
        </authorList>
    </citation>
    <scope>NUCLEOTIDE SEQUENCE</scope>
</reference>
<gene>
    <name evidence="2" type="ORF">UFOPK2292_01040</name>
</gene>
<dbReference type="PANTHER" id="PTHR34203:SF15">
    <property type="entry name" value="SLL1173 PROTEIN"/>
    <property type="match status" value="1"/>
</dbReference>
<dbReference type="Pfam" id="PF05050">
    <property type="entry name" value="Methyltransf_21"/>
    <property type="match status" value="1"/>
</dbReference>
<dbReference type="InterPro" id="IPR006342">
    <property type="entry name" value="FkbM_mtfrase"/>
</dbReference>
<feature type="domain" description="Methyltransferase FkbM" evidence="1">
    <location>
        <begin position="108"/>
        <end position="268"/>
    </location>
</feature>
<accession>A0A6J6MR14</accession>
<sequence>MPIFDKKIKNRQGYIPPISVKAMRITARLILKILRIHGRTRWSNEFIQSIDPSVTVEVPEFSSISNDPTIWFRTGHGRLFWRATESPSLDLDTNRWITTFNKNDVFYDVGANIGLYSIMAAKFLCTTVYAVEIDLMNTRMLYENIYMNSCQDKITVLPFGLDSSSHQEKLFLKTMSYGDALHNLRQPSDMVINPSGIEICVPVFRLDDVIEILRLPSPTKLKIDVDGVDFDVLKGSANALKTVTSLVIEYMPSSDARDEIHNFLSDHGLTFDFDSIGEHSWGTVDGFFSRKS</sequence>
<evidence type="ECO:0000313" key="2">
    <source>
        <dbReference type="EMBL" id="CAB4675354.1"/>
    </source>
</evidence>
<dbReference type="EMBL" id="CAEZWU010000164">
    <property type="protein sequence ID" value="CAB4675354.1"/>
    <property type="molecule type" value="Genomic_DNA"/>
</dbReference>
<dbReference type="Gene3D" id="3.40.50.150">
    <property type="entry name" value="Vaccinia Virus protein VP39"/>
    <property type="match status" value="1"/>
</dbReference>
<name>A0A6J6MR14_9ZZZZ</name>